<name>A0A838BIK6_9HYPH</name>
<dbReference type="RefSeq" id="WP_181062299.1">
    <property type="nucleotide sequence ID" value="NZ_JACDTY010000063.1"/>
</dbReference>
<dbReference type="GO" id="GO:0003677">
    <property type="term" value="F:DNA binding"/>
    <property type="evidence" value="ECO:0007669"/>
    <property type="project" value="InterPro"/>
</dbReference>
<dbReference type="Proteomes" id="UP000558284">
    <property type="component" value="Unassembled WGS sequence"/>
</dbReference>
<feature type="non-terminal residue" evidence="2">
    <location>
        <position position="133"/>
    </location>
</feature>
<dbReference type="PANTHER" id="PTHR33055:SF3">
    <property type="entry name" value="PUTATIVE TRANSPOSASE FOR IS117-RELATED"/>
    <property type="match status" value="1"/>
</dbReference>
<dbReference type="GO" id="GO:0006313">
    <property type="term" value="P:DNA transposition"/>
    <property type="evidence" value="ECO:0007669"/>
    <property type="project" value="InterPro"/>
</dbReference>
<organism evidence="2 3">
    <name type="scientific">Mesorhizobium neociceri</name>
    <dbReference type="NCBI Taxonomy" id="1307853"/>
    <lineage>
        <taxon>Bacteria</taxon>
        <taxon>Pseudomonadati</taxon>
        <taxon>Pseudomonadota</taxon>
        <taxon>Alphaproteobacteria</taxon>
        <taxon>Hyphomicrobiales</taxon>
        <taxon>Phyllobacteriaceae</taxon>
        <taxon>Mesorhizobium</taxon>
    </lineage>
</organism>
<proteinExistence type="predicted"/>
<dbReference type="InterPro" id="IPR047650">
    <property type="entry name" value="Transpos_IS110"/>
</dbReference>
<dbReference type="InterPro" id="IPR002525">
    <property type="entry name" value="Transp_IS110-like_N"/>
</dbReference>
<sequence length="133" mass="14923">MDKLIRIGMDTSKSVFQLHGVNEAEQPVLRKKLRRNQVLAFFAGLSPLKIGMEACGAAHYWARELRALGHEVVLLPPRYVKPYVKRSKSDAADAQAICEAMSRPDMRFVPTKSAAQQGSQMLAKLRAQFIGRR</sequence>
<keyword evidence="3" id="KW-1185">Reference proteome</keyword>
<evidence type="ECO:0000259" key="1">
    <source>
        <dbReference type="Pfam" id="PF01548"/>
    </source>
</evidence>
<dbReference type="Pfam" id="PF01548">
    <property type="entry name" value="DEDD_Tnp_IS110"/>
    <property type="match status" value="1"/>
</dbReference>
<evidence type="ECO:0000313" key="3">
    <source>
        <dbReference type="Proteomes" id="UP000558284"/>
    </source>
</evidence>
<dbReference type="EMBL" id="JACDTY010000063">
    <property type="protein sequence ID" value="MBA1145420.1"/>
    <property type="molecule type" value="Genomic_DNA"/>
</dbReference>
<comment type="caution">
    <text evidence="2">The sequence shown here is derived from an EMBL/GenBank/DDBJ whole genome shotgun (WGS) entry which is preliminary data.</text>
</comment>
<reference evidence="2 3" key="1">
    <citation type="submission" date="2020-07" db="EMBL/GenBank/DDBJ databases">
        <title>Definition of the novel symbiovar canariense within Mesorhizobium novociceri, a new species of genus Mesorhizobium nodulating Cicer canariense in the Caldera de Taburiente National Park (La Palma, Canary Islands).</title>
        <authorList>
            <person name="Leon-Barrios M."/>
            <person name="Perez-Yepez J."/>
            <person name="Flores-Felix J.D."/>
            <person name="Ramirez-Baena M.H."/>
            <person name="Pulido-Suarez L."/>
            <person name="Igual J.M."/>
            <person name="Velazquez E."/>
            <person name="Peix A."/>
        </authorList>
    </citation>
    <scope>NUCLEOTIDE SEQUENCE [LARGE SCALE GENOMIC DNA]</scope>
    <source>
        <strain evidence="2 3">CCANP35</strain>
    </source>
</reference>
<dbReference type="AlphaFoldDB" id="A0A838BIK6"/>
<gene>
    <name evidence="2" type="ORF">H0241_35300</name>
</gene>
<dbReference type="PANTHER" id="PTHR33055">
    <property type="entry name" value="TRANSPOSASE FOR INSERTION SEQUENCE ELEMENT IS1111A"/>
    <property type="match status" value="1"/>
</dbReference>
<accession>A0A838BIK6</accession>
<feature type="domain" description="Transposase IS110-like N-terminal" evidence="1">
    <location>
        <begin position="7"/>
        <end position="132"/>
    </location>
</feature>
<evidence type="ECO:0000313" key="2">
    <source>
        <dbReference type="EMBL" id="MBA1145420.1"/>
    </source>
</evidence>
<protein>
    <submittedName>
        <fullName evidence="2">Transposase</fullName>
    </submittedName>
</protein>
<dbReference type="GO" id="GO:0004803">
    <property type="term" value="F:transposase activity"/>
    <property type="evidence" value="ECO:0007669"/>
    <property type="project" value="InterPro"/>
</dbReference>